<dbReference type="Ensembl" id="ENSEBUT00000001295.1">
    <property type="protein sequence ID" value="ENSEBUP00000000981.1"/>
    <property type="gene ID" value="ENSEBUG00000000931.1"/>
</dbReference>
<feature type="domain" description="COMM" evidence="1">
    <location>
        <begin position="34"/>
        <end position="94"/>
    </location>
</feature>
<organism evidence="2 3">
    <name type="scientific">Eptatretus burgeri</name>
    <name type="common">Inshore hagfish</name>
    <dbReference type="NCBI Taxonomy" id="7764"/>
    <lineage>
        <taxon>Eukaryota</taxon>
        <taxon>Metazoa</taxon>
        <taxon>Chordata</taxon>
        <taxon>Craniata</taxon>
        <taxon>Vertebrata</taxon>
        <taxon>Cyclostomata</taxon>
        <taxon>Myxini</taxon>
        <taxon>Myxiniformes</taxon>
        <taxon>Myxinidae</taxon>
        <taxon>Eptatretinae</taxon>
        <taxon>Eptatretus</taxon>
    </lineage>
</organism>
<evidence type="ECO:0000313" key="2">
    <source>
        <dbReference type="Ensembl" id="ENSEBUP00000000981.1"/>
    </source>
</evidence>
<dbReference type="Proteomes" id="UP000694388">
    <property type="component" value="Unplaced"/>
</dbReference>
<name>A0A8C4N3Q1_EPTBU</name>
<dbReference type="Pfam" id="PF07258">
    <property type="entry name" value="COMM_domain"/>
    <property type="match status" value="1"/>
</dbReference>
<evidence type="ECO:0000313" key="3">
    <source>
        <dbReference type="Proteomes" id="UP000694388"/>
    </source>
</evidence>
<dbReference type="PROSITE" id="PS51269">
    <property type="entry name" value="COMM"/>
    <property type="match status" value="1"/>
</dbReference>
<reference evidence="2" key="1">
    <citation type="submission" date="2025-08" db="UniProtKB">
        <authorList>
            <consortium name="Ensembl"/>
        </authorList>
    </citation>
    <scope>IDENTIFICATION</scope>
</reference>
<reference evidence="2" key="2">
    <citation type="submission" date="2025-09" db="UniProtKB">
        <authorList>
            <consortium name="Ensembl"/>
        </authorList>
    </citation>
    <scope>IDENTIFICATION</scope>
</reference>
<keyword evidence="3" id="KW-1185">Reference proteome</keyword>
<accession>A0A8C4N3Q1</accession>
<dbReference type="InterPro" id="IPR017920">
    <property type="entry name" value="COMM"/>
</dbReference>
<sequence>MITKCILLQITHSFRKRMTSKFCRLTFKKNIYARVLDVQWKLGLTVSSDLCQEMNDAFVVLLFRIAEPSGHISTRVFEMNAKQFQFRPNLSITF</sequence>
<protein>
    <recommendedName>
        <fullName evidence="1">COMM domain-containing protein</fullName>
    </recommendedName>
</protein>
<proteinExistence type="predicted"/>
<evidence type="ECO:0000259" key="1">
    <source>
        <dbReference type="PROSITE" id="PS51269"/>
    </source>
</evidence>
<dbReference type="AlphaFoldDB" id="A0A8C4N3Q1"/>